<name>A0A9P7J5P8_9AGAM</name>
<keyword evidence="2" id="KW-1185">Reference proteome</keyword>
<proteinExistence type="predicted"/>
<reference evidence="1" key="1">
    <citation type="journal article" date="2020" name="New Phytol.">
        <title>Comparative genomics reveals dynamic genome evolution in host specialist ectomycorrhizal fungi.</title>
        <authorList>
            <person name="Lofgren L.A."/>
            <person name="Nguyen N.H."/>
            <person name="Vilgalys R."/>
            <person name="Ruytinx J."/>
            <person name="Liao H.L."/>
            <person name="Branco S."/>
            <person name="Kuo A."/>
            <person name="LaButti K."/>
            <person name="Lipzen A."/>
            <person name="Andreopoulos W."/>
            <person name="Pangilinan J."/>
            <person name="Riley R."/>
            <person name="Hundley H."/>
            <person name="Na H."/>
            <person name="Barry K."/>
            <person name="Grigoriev I.V."/>
            <person name="Stajich J.E."/>
            <person name="Kennedy P.G."/>
        </authorList>
    </citation>
    <scope>NUCLEOTIDE SEQUENCE</scope>
    <source>
        <strain evidence="1">S12</strain>
    </source>
</reference>
<organism evidence="1 2">
    <name type="scientific">Suillus plorans</name>
    <dbReference type="NCBI Taxonomy" id="116603"/>
    <lineage>
        <taxon>Eukaryota</taxon>
        <taxon>Fungi</taxon>
        <taxon>Dikarya</taxon>
        <taxon>Basidiomycota</taxon>
        <taxon>Agaricomycotina</taxon>
        <taxon>Agaricomycetes</taxon>
        <taxon>Agaricomycetidae</taxon>
        <taxon>Boletales</taxon>
        <taxon>Suillineae</taxon>
        <taxon>Suillaceae</taxon>
        <taxon>Suillus</taxon>
    </lineage>
</organism>
<dbReference type="AlphaFoldDB" id="A0A9P7J5P8"/>
<dbReference type="RefSeq" id="XP_041166250.1">
    <property type="nucleotide sequence ID" value="XM_041299631.1"/>
</dbReference>
<sequence>MASSYDASWVFNPSILRNQGKMGGLVRVCVACDCREWHATDTNMGMNIPDGFDETMVDEEVTIENLVSVISSCPDSRVAHKNGSHRSLWMRSWKLGGGPGLERITVGTFEEDLGVTGKLLWTGLKKCRRDKGRAMERIQNDADECDCKQDWYPPSNQFIELCANDESTHDALPLYYHRREYFQQPHYFRKATDEAYNRKLGLAPHHYHALMSVDTMGGGGFIGEVYDDPHNNFFRLSQQSLALQLPSPGFHLPSLFSARRLLDVVFHHQMNMFHKIIPNVVLQSSCSLKLARGAYNH</sequence>
<dbReference type="Proteomes" id="UP000719766">
    <property type="component" value="Unassembled WGS sequence"/>
</dbReference>
<protein>
    <submittedName>
        <fullName evidence="1">Uncharacterized protein</fullName>
    </submittedName>
</protein>
<dbReference type="OrthoDB" id="10432309at2759"/>
<dbReference type="EMBL" id="JABBWE010000004">
    <property type="protein sequence ID" value="KAG1803904.1"/>
    <property type="molecule type" value="Genomic_DNA"/>
</dbReference>
<evidence type="ECO:0000313" key="2">
    <source>
        <dbReference type="Proteomes" id="UP000719766"/>
    </source>
</evidence>
<dbReference type="GeneID" id="64593395"/>
<evidence type="ECO:0000313" key="1">
    <source>
        <dbReference type="EMBL" id="KAG1803904.1"/>
    </source>
</evidence>
<accession>A0A9P7J5P8</accession>
<comment type="caution">
    <text evidence="1">The sequence shown here is derived from an EMBL/GenBank/DDBJ whole genome shotgun (WGS) entry which is preliminary data.</text>
</comment>
<gene>
    <name evidence="1" type="ORF">HD556DRAFT_1303887</name>
</gene>